<evidence type="ECO:0000256" key="1">
    <source>
        <dbReference type="ARBA" id="ARBA00023015"/>
    </source>
</evidence>
<evidence type="ECO:0000313" key="5">
    <source>
        <dbReference type="EMBL" id="MFC5987144.1"/>
    </source>
</evidence>
<evidence type="ECO:0000313" key="6">
    <source>
        <dbReference type="Proteomes" id="UP001596250"/>
    </source>
</evidence>
<sequence length="271" mass="30958">MKRGRHVRLENRYAEIEGVLTYIHQHLFEPLTLDQLARYAAYSPFHFSRLFKERVGLSPQYYISSLRLQKSKDLLLNTHLTIRDVALEIGQQSLGTFTTRFTERVGMTPSEFRNSRHDTVQRLRALQMLDEWHTAYSVESSSSVIEGTVTADVPFNGVILIGLFAKPIPEGLPLYGTLLPSLGRFRFCNVSPGTYYVMATSVSWNMQAADILLTETTLRSRTKAPIIVNPYSSVPYQEVKLYPPSLDDPPILISQPLLMNRFLSRKFTPTR</sequence>
<dbReference type="InterPro" id="IPR009057">
    <property type="entry name" value="Homeodomain-like_sf"/>
</dbReference>
<evidence type="ECO:0000259" key="4">
    <source>
        <dbReference type="PROSITE" id="PS01124"/>
    </source>
</evidence>
<dbReference type="EMBL" id="JBHSQV010000153">
    <property type="protein sequence ID" value="MFC5987144.1"/>
    <property type="molecule type" value="Genomic_DNA"/>
</dbReference>
<keyword evidence="3" id="KW-0804">Transcription</keyword>
<comment type="caution">
    <text evidence="5">The sequence shown here is derived from an EMBL/GenBank/DDBJ whole genome shotgun (WGS) entry which is preliminary data.</text>
</comment>
<organism evidence="5 6">
    <name type="scientific">Marinicrinis lubricantis</name>
    <dbReference type="NCBI Taxonomy" id="2086470"/>
    <lineage>
        <taxon>Bacteria</taxon>
        <taxon>Bacillati</taxon>
        <taxon>Bacillota</taxon>
        <taxon>Bacilli</taxon>
        <taxon>Bacillales</taxon>
        <taxon>Paenibacillaceae</taxon>
    </lineage>
</organism>
<evidence type="ECO:0000256" key="2">
    <source>
        <dbReference type="ARBA" id="ARBA00023125"/>
    </source>
</evidence>
<dbReference type="PANTHER" id="PTHR43280">
    <property type="entry name" value="ARAC-FAMILY TRANSCRIPTIONAL REGULATOR"/>
    <property type="match status" value="1"/>
</dbReference>
<dbReference type="RefSeq" id="WP_379894480.1">
    <property type="nucleotide sequence ID" value="NZ_CBCSCT010000052.1"/>
</dbReference>
<protein>
    <submittedName>
        <fullName evidence="5">Helix-turn-helix transcriptional regulator</fullName>
    </submittedName>
</protein>
<reference evidence="6" key="1">
    <citation type="journal article" date="2019" name="Int. J. Syst. Evol. Microbiol.">
        <title>The Global Catalogue of Microorganisms (GCM) 10K type strain sequencing project: providing services to taxonomists for standard genome sequencing and annotation.</title>
        <authorList>
            <consortium name="The Broad Institute Genomics Platform"/>
            <consortium name="The Broad Institute Genome Sequencing Center for Infectious Disease"/>
            <person name="Wu L."/>
            <person name="Ma J."/>
        </authorList>
    </citation>
    <scope>NUCLEOTIDE SEQUENCE [LARGE SCALE GENOMIC DNA]</scope>
    <source>
        <strain evidence="6">CCM 8749</strain>
    </source>
</reference>
<dbReference type="Proteomes" id="UP001596250">
    <property type="component" value="Unassembled WGS sequence"/>
</dbReference>
<name>A0ABW1IQ70_9BACL</name>
<feature type="domain" description="HTH araC/xylS-type" evidence="4">
    <location>
        <begin position="17"/>
        <end position="115"/>
    </location>
</feature>
<keyword evidence="2" id="KW-0238">DNA-binding</keyword>
<dbReference type="SMART" id="SM00342">
    <property type="entry name" value="HTH_ARAC"/>
    <property type="match status" value="1"/>
</dbReference>
<gene>
    <name evidence="5" type="ORF">ACFPXP_12085</name>
</gene>
<keyword evidence="1" id="KW-0805">Transcription regulation</keyword>
<keyword evidence="6" id="KW-1185">Reference proteome</keyword>
<proteinExistence type="predicted"/>
<dbReference type="Pfam" id="PF12833">
    <property type="entry name" value="HTH_18"/>
    <property type="match status" value="1"/>
</dbReference>
<dbReference type="InterPro" id="IPR018060">
    <property type="entry name" value="HTH_AraC"/>
</dbReference>
<dbReference type="SUPFAM" id="SSF46689">
    <property type="entry name" value="Homeodomain-like"/>
    <property type="match status" value="2"/>
</dbReference>
<dbReference type="Gene3D" id="1.10.10.60">
    <property type="entry name" value="Homeodomain-like"/>
    <property type="match status" value="2"/>
</dbReference>
<evidence type="ECO:0000256" key="3">
    <source>
        <dbReference type="ARBA" id="ARBA00023163"/>
    </source>
</evidence>
<accession>A0ABW1IQ70</accession>
<dbReference type="PROSITE" id="PS01124">
    <property type="entry name" value="HTH_ARAC_FAMILY_2"/>
    <property type="match status" value="1"/>
</dbReference>
<dbReference type="PANTHER" id="PTHR43280:SF26">
    <property type="entry name" value="ARAC-FAMILY TRANSCRIPTIONAL REGULATOR"/>
    <property type="match status" value="1"/>
</dbReference>